<dbReference type="Proteomes" id="UP000005324">
    <property type="component" value="Unassembled WGS sequence"/>
</dbReference>
<organism evidence="1 2">
    <name type="scientific">Pseudoroseomonas cervicalis ATCC 49957</name>
    <dbReference type="NCBI Taxonomy" id="525371"/>
    <lineage>
        <taxon>Bacteria</taxon>
        <taxon>Pseudomonadati</taxon>
        <taxon>Pseudomonadota</taxon>
        <taxon>Alphaproteobacteria</taxon>
        <taxon>Acetobacterales</taxon>
        <taxon>Roseomonadaceae</taxon>
        <taxon>Roseomonas</taxon>
    </lineage>
</organism>
<keyword evidence="2" id="KW-1185">Reference proteome</keyword>
<name>D5RR65_9PROT</name>
<evidence type="ECO:0008006" key="3">
    <source>
        <dbReference type="Google" id="ProtNLM"/>
    </source>
</evidence>
<dbReference type="AlphaFoldDB" id="D5RR65"/>
<sequence>MLFAFCGSSSVRQFQREFAGNFSVTAFSSATLKGLMQKNSGIGHGKVIRHIARTPQRKALFLMLGNADLDFSYYRDFCENMRIDEADFFGSRVTIYNAFLEHILNDDLQAQSIAVIGVLAPQLCPLRDEVFPAAIAAHTGVEEARMREAAAHLDLSHAARIDRTLRFNDLLEARLLRHPKLRLHRIDRMMLDGEGKLAAPFFPAQPREHHAAKAETFRCWRELLAEHVPQYAPRKPAVAA</sequence>
<proteinExistence type="predicted"/>
<evidence type="ECO:0000313" key="1">
    <source>
        <dbReference type="EMBL" id="EFH10213.1"/>
    </source>
</evidence>
<dbReference type="OrthoDB" id="8479542at2"/>
<protein>
    <recommendedName>
        <fullName evidence="3">SGNH/GDSL hydrolase family protein</fullName>
    </recommendedName>
</protein>
<comment type="caution">
    <text evidence="1">The sequence shown here is derived from an EMBL/GenBank/DDBJ whole genome shotgun (WGS) entry which is preliminary data.</text>
</comment>
<dbReference type="EMBL" id="ADVL01000688">
    <property type="protein sequence ID" value="EFH10213.1"/>
    <property type="molecule type" value="Genomic_DNA"/>
</dbReference>
<dbReference type="HOGENOM" id="CLU_1155684_0_0_5"/>
<dbReference type="RefSeq" id="WP_007002607.1">
    <property type="nucleotide sequence ID" value="NZ_GG770777.1"/>
</dbReference>
<accession>D5RR65</accession>
<evidence type="ECO:0000313" key="2">
    <source>
        <dbReference type="Proteomes" id="UP000005324"/>
    </source>
</evidence>
<gene>
    <name evidence="1" type="ORF">HMPREF0731_3577</name>
</gene>
<reference evidence="1 2" key="1">
    <citation type="submission" date="2010-04" db="EMBL/GenBank/DDBJ databases">
        <authorList>
            <person name="Qin X."/>
            <person name="Bachman B."/>
            <person name="Battles P."/>
            <person name="Bell A."/>
            <person name="Bess C."/>
            <person name="Bickham C."/>
            <person name="Chaboub L."/>
            <person name="Chen D."/>
            <person name="Coyle M."/>
            <person name="Deiros D.R."/>
            <person name="Dinh H."/>
            <person name="Forbes L."/>
            <person name="Fowler G."/>
            <person name="Francisco L."/>
            <person name="Fu Q."/>
            <person name="Gubbala S."/>
            <person name="Hale W."/>
            <person name="Han Y."/>
            <person name="Hemphill L."/>
            <person name="Highlander S.K."/>
            <person name="Hirani K."/>
            <person name="Hogues M."/>
            <person name="Jackson L."/>
            <person name="Jakkamsetti A."/>
            <person name="Javaid M."/>
            <person name="Jiang H."/>
            <person name="Korchina V."/>
            <person name="Kovar C."/>
            <person name="Lara F."/>
            <person name="Lee S."/>
            <person name="Mata R."/>
            <person name="Mathew T."/>
            <person name="Moen C."/>
            <person name="Morales K."/>
            <person name="Munidasa M."/>
            <person name="Nazareth L."/>
            <person name="Ngo R."/>
            <person name="Nguyen L."/>
            <person name="Okwuonu G."/>
            <person name="Ongeri F."/>
            <person name="Patil S."/>
            <person name="Petrosino J."/>
            <person name="Pham C."/>
            <person name="Pham P."/>
            <person name="Pu L.-L."/>
            <person name="Puazo M."/>
            <person name="Raj R."/>
            <person name="Reid J."/>
            <person name="Rouhana J."/>
            <person name="Saada N."/>
            <person name="Shang Y."/>
            <person name="Simmons D."/>
            <person name="Thornton R."/>
            <person name="Warren J."/>
            <person name="Weissenberger G."/>
            <person name="Zhang J."/>
            <person name="Zhang L."/>
            <person name="Zhou C."/>
            <person name="Zhu D."/>
            <person name="Muzny D."/>
            <person name="Worley K."/>
            <person name="Gibbs R."/>
        </authorList>
    </citation>
    <scope>NUCLEOTIDE SEQUENCE [LARGE SCALE GENOMIC DNA]</scope>
    <source>
        <strain evidence="1 2">ATCC 49957</strain>
    </source>
</reference>